<reference evidence="13 14" key="1">
    <citation type="submission" date="2017-09" db="EMBL/GenBank/DDBJ databases">
        <authorList>
            <person name="Ehlers B."/>
            <person name="Leendertz F.H."/>
        </authorList>
    </citation>
    <scope>NUCLEOTIDE SEQUENCE [LARGE SCALE GENOMIC DNA]</scope>
    <source>
        <strain evidence="13 14">CGMCC 1.12662</strain>
    </source>
</reference>
<keyword evidence="5" id="KW-0762">Sugar transport</keyword>
<keyword evidence="4" id="KW-1003">Cell membrane</keyword>
<evidence type="ECO:0000256" key="8">
    <source>
        <dbReference type="ARBA" id="ARBA00023047"/>
    </source>
</evidence>
<evidence type="ECO:0000313" key="15">
    <source>
        <dbReference type="Proteomes" id="UP000231702"/>
    </source>
</evidence>
<accession>A0A285IJQ6</accession>
<evidence type="ECO:0000256" key="7">
    <source>
        <dbReference type="ARBA" id="ARBA00022989"/>
    </source>
</evidence>
<proteinExistence type="inferred from homology"/>
<feature type="transmembrane region" description="Helical" evidence="10">
    <location>
        <begin position="118"/>
        <end position="144"/>
    </location>
</feature>
<feature type="transmembrane region" description="Helical" evidence="10">
    <location>
        <begin position="156"/>
        <end position="180"/>
    </location>
</feature>
<sequence length="270" mass="30340">MSETISYPPPLRVSNGGRAAPLRRVFALMLREMATSSGRTPGGYLWAVIEPVAGIALLSMVFSMALRNPGLGVTFPLFYATGMLPFTLFTHLVGRLAQSLEFSRPLLAFPGVSWRDAILARFALNLVTQLMVSYVLIAGILIFYRTRAILNFQAIVEAYSLCALLALGFGTLNCLLQGLYPVWVHGWSILMRPMFVISTIFFLFESVPQPFRDWLWWNPMVHVIAILRRGIYPSYDANWASPAYVALLGLGTLAFGLLFLRRHHQEILRR</sequence>
<dbReference type="PANTHER" id="PTHR30413:SF10">
    <property type="entry name" value="CAPSULE POLYSACCHARIDE EXPORT INNER-MEMBRANE PROTEIN CTRC"/>
    <property type="match status" value="1"/>
</dbReference>
<evidence type="ECO:0000256" key="6">
    <source>
        <dbReference type="ARBA" id="ARBA00022692"/>
    </source>
</evidence>
<gene>
    <name evidence="12" type="ORF">CVM39_11115</name>
    <name evidence="13" type="ORF">SAMN06297129_1144</name>
</gene>
<evidence type="ECO:0000256" key="9">
    <source>
        <dbReference type="ARBA" id="ARBA00023136"/>
    </source>
</evidence>
<feature type="transmembrane region" description="Helical" evidence="10">
    <location>
        <begin position="241"/>
        <end position="260"/>
    </location>
</feature>
<keyword evidence="9 10" id="KW-0472">Membrane</keyword>
<dbReference type="OrthoDB" id="8479094at2"/>
<dbReference type="Pfam" id="PF01061">
    <property type="entry name" value="ABC2_membrane"/>
    <property type="match status" value="1"/>
</dbReference>
<evidence type="ECO:0000256" key="5">
    <source>
        <dbReference type="ARBA" id="ARBA00022597"/>
    </source>
</evidence>
<protein>
    <submittedName>
        <fullName evidence="13">Capsular polysaccharide transport system permease protein</fullName>
    </submittedName>
    <submittedName>
        <fullName evidence="12">Sugar ABC transporter permease</fullName>
    </submittedName>
</protein>
<dbReference type="GO" id="GO:0043190">
    <property type="term" value="C:ATP-binding cassette (ABC) transporter complex"/>
    <property type="evidence" value="ECO:0007669"/>
    <property type="project" value="InterPro"/>
</dbReference>
<evidence type="ECO:0000256" key="2">
    <source>
        <dbReference type="ARBA" id="ARBA00007783"/>
    </source>
</evidence>
<feature type="transmembrane region" description="Helical" evidence="10">
    <location>
        <begin position="77"/>
        <end position="98"/>
    </location>
</feature>
<dbReference type="PANTHER" id="PTHR30413">
    <property type="entry name" value="INNER MEMBRANE TRANSPORT PERMEASE"/>
    <property type="match status" value="1"/>
</dbReference>
<evidence type="ECO:0000259" key="11">
    <source>
        <dbReference type="Pfam" id="PF01061"/>
    </source>
</evidence>
<comment type="similarity">
    <text evidence="2">Belongs to the ABC-2 integral membrane protein family.</text>
</comment>
<keyword evidence="15" id="KW-1185">Reference proteome</keyword>
<feature type="domain" description="ABC-2 type transporter transmembrane" evidence="11">
    <location>
        <begin position="25"/>
        <end position="231"/>
    </location>
</feature>
<keyword evidence="8" id="KW-0625">Polysaccharide transport</keyword>
<evidence type="ECO:0000256" key="3">
    <source>
        <dbReference type="ARBA" id="ARBA00022448"/>
    </source>
</evidence>
<dbReference type="RefSeq" id="WP_097144915.1">
    <property type="nucleotide sequence ID" value="NZ_OBEA01000002.1"/>
</dbReference>
<evidence type="ECO:0000313" key="12">
    <source>
        <dbReference type="EMBL" id="PJE28995.1"/>
    </source>
</evidence>
<dbReference type="GO" id="GO:0015920">
    <property type="term" value="P:lipopolysaccharide transport"/>
    <property type="evidence" value="ECO:0007669"/>
    <property type="project" value="TreeGrafter"/>
</dbReference>
<evidence type="ECO:0000256" key="1">
    <source>
        <dbReference type="ARBA" id="ARBA00004651"/>
    </source>
</evidence>
<dbReference type="PRINTS" id="PR00164">
    <property type="entry name" value="ABC2TRNSPORT"/>
</dbReference>
<keyword evidence="6 10" id="KW-0812">Transmembrane</keyword>
<dbReference type="InterPro" id="IPR000412">
    <property type="entry name" value="ABC_2_transport"/>
</dbReference>
<keyword evidence="7 10" id="KW-1133">Transmembrane helix</keyword>
<comment type="subcellular location">
    <subcellularLocation>
        <location evidence="1">Cell membrane</location>
        <topology evidence="1">Multi-pass membrane protein</topology>
    </subcellularLocation>
</comment>
<organism evidence="13 14">
    <name type="scientific">Pseudooceanicola antarcticus</name>
    <dbReference type="NCBI Taxonomy" id="1247613"/>
    <lineage>
        <taxon>Bacteria</taxon>
        <taxon>Pseudomonadati</taxon>
        <taxon>Pseudomonadota</taxon>
        <taxon>Alphaproteobacteria</taxon>
        <taxon>Rhodobacterales</taxon>
        <taxon>Paracoccaceae</taxon>
        <taxon>Pseudooceanicola</taxon>
    </lineage>
</organism>
<dbReference type="EMBL" id="OBEA01000002">
    <property type="protein sequence ID" value="SNY47316.1"/>
    <property type="molecule type" value="Genomic_DNA"/>
</dbReference>
<dbReference type="InterPro" id="IPR013525">
    <property type="entry name" value="ABC2_TM"/>
</dbReference>
<evidence type="ECO:0000313" key="13">
    <source>
        <dbReference type="EMBL" id="SNY47316.1"/>
    </source>
</evidence>
<evidence type="ECO:0000313" key="14">
    <source>
        <dbReference type="Proteomes" id="UP000231655"/>
    </source>
</evidence>
<evidence type="ECO:0000256" key="10">
    <source>
        <dbReference type="SAM" id="Phobius"/>
    </source>
</evidence>
<dbReference type="EMBL" id="PGTD01000016">
    <property type="protein sequence ID" value="PJE28995.1"/>
    <property type="molecule type" value="Genomic_DNA"/>
</dbReference>
<dbReference type="AlphaFoldDB" id="A0A285IJQ6"/>
<evidence type="ECO:0000256" key="4">
    <source>
        <dbReference type="ARBA" id="ARBA00022475"/>
    </source>
</evidence>
<name>A0A285IJQ6_9RHOB</name>
<dbReference type="Proteomes" id="UP000231655">
    <property type="component" value="Unassembled WGS sequence"/>
</dbReference>
<reference evidence="12 15" key="2">
    <citation type="journal article" date="2018" name="Int. J. Syst. Evol. Microbiol.">
        <title>Pseudooceanicola lipolyticus sp. nov., a marine alphaproteobacterium, reclassification of Oceanicola flagellatus as Pseudooceanicola flagellatus comb. nov. and emended description of the genus Pseudooceanicola.</title>
        <authorList>
            <person name="Huang M.-M."/>
            <person name="Guo L.-L."/>
            <person name="Wu Y.-H."/>
            <person name="Lai Q.-L."/>
            <person name="Shao Z.-Z."/>
            <person name="Wang C.-S."/>
            <person name="Wu M."/>
            <person name="Xu X.-W."/>
        </authorList>
    </citation>
    <scope>NUCLEOTIDE SEQUENCE [LARGE SCALE GENOMIC DNA]</scope>
    <source>
        <strain evidence="12 15">Ar-45</strain>
    </source>
</reference>
<dbReference type="Proteomes" id="UP000231702">
    <property type="component" value="Unassembled WGS sequence"/>
</dbReference>
<dbReference type="GO" id="GO:0015774">
    <property type="term" value="P:polysaccharide transport"/>
    <property type="evidence" value="ECO:0007669"/>
    <property type="project" value="UniProtKB-KW"/>
</dbReference>
<feature type="transmembrane region" description="Helical" evidence="10">
    <location>
        <begin position="186"/>
        <end position="204"/>
    </location>
</feature>
<dbReference type="GO" id="GO:0140359">
    <property type="term" value="F:ABC-type transporter activity"/>
    <property type="evidence" value="ECO:0007669"/>
    <property type="project" value="InterPro"/>
</dbReference>
<keyword evidence="3" id="KW-0813">Transport</keyword>
<feature type="transmembrane region" description="Helical" evidence="10">
    <location>
        <begin position="43"/>
        <end position="65"/>
    </location>
</feature>